<dbReference type="PANTHER" id="PTHR42747">
    <property type="entry name" value="NITRONATE MONOOXYGENASE-RELATED"/>
    <property type="match status" value="1"/>
</dbReference>
<dbReference type="SUPFAM" id="SSF51412">
    <property type="entry name" value="Inosine monophosphate dehydrogenase (IMPDH)"/>
    <property type="match status" value="1"/>
</dbReference>
<dbReference type="Proteomes" id="UP000266239">
    <property type="component" value="Unassembled WGS sequence"/>
</dbReference>
<protein>
    <recommendedName>
        <fullName evidence="9">Nitronate monooxygenase domain-containing protein</fullName>
    </recommendedName>
</protein>
<dbReference type="Gene3D" id="3.20.20.70">
    <property type="entry name" value="Aldolase class I"/>
    <property type="match status" value="2"/>
</dbReference>
<name>A0A396ZLG3_APHAT</name>
<proteinExistence type="inferred from homology"/>
<accession>A0A396ZLG3</accession>
<dbReference type="InterPro" id="IPR013785">
    <property type="entry name" value="Aldolase_TIM"/>
</dbReference>
<keyword evidence="5" id="KW-0560">Oxidoreductase</keyword>
<feature type="non-terminal residue" evidence="7">
    <location>
        <position position="472"/>
    </location>
</feature>
<keyword evidence="3" id="KW-0285">Flavoprotein</keyword>
<reference evidence="7 8" key="1">
    <citation type="submission" date="2018-08" db="EMBL/GenBank/DDBJ databases">
        <title>Aphanomyces genome sequencing and annotation.</title>
        <authorList>
            <person name="Minardi D."/>
            <person name="Oidtmann B."/>
            <person name="Van Der Giezen M."/>
            <person name="Studholme D.J."/>
        </authorList>
    </citation>
    <scope>NUCLEOTIDE SEQUENCE [LARGE SCALE GENOMIC DNA]</scope>
    <source>
        <strain evidence="7 8">Yx</strain>
    </source>
</reference>
<keyword evidence="6" id="KW-0503">Monooxygenase</keyword>
<dbReference type="VEuPathDB" id="FungiDB:H257_15967"/>
<evidence type="ECO:0000313" key="8">
    <source>
        <dbReference type="Proteomes" id="UP000266239"/>
    </source>
</evidence>
<evidence type="ECO:0000256" key="6">
    <source>
        <dbReference type="ARBA" id="ARBA00023033"/>
    </source>
</evidence>
<evidence type="ECO:0000256" key="5">
    <source>
        <dbReference type="ARBA" id="ARBA00023002"/>
    </source>
</evidence>
<dbReference type="InterPro" id="IPR004136">
    <property type="entry name" value="NMO"/>
</dbReference>
<evidence type="ECO:0000256" key="3">
    <source>
        <dbReference type="ARBA" id="ARBA00022630"/>
    </source>
</evidence>
<dbReference type="Pfam" id="PF03060">
    <property type="entry name" value="NMO"/>
    <property type="match status" value="1"/>
</dbReference>
<dbReference type="VEuPathDB" id="FungiDB:H257_15966"/>
<evidence type="ECO:0000256" key="2">
    <source>
        <dbReference type="ARBA" id="ARBA00009881"/>
    </source>
</evidence>
<evidence type="ECO:0000256" key="4">
    <source>
        <dbReference type="ARBA" id="ARBA00022643"/>
    </source>
</evidence>
<comment type="similarity">
    <text evidence="2">Belongs to the nitronate monooxygenase family. NMO class I subfamily.</text>
</comment>
<organism evidence="7 8">
    <name type="scientific">Aphanomyces astaci</name>
    <name type="common">Crayfish plague agent</name>
    <dbReference type="NCBI Taxonomy" id="112090"/>
    <lineage>
        <taxon>Eukaryota</taxon>
        <taxon>Sar</taxon>
        <taxon>Stramenopiles</taxon>
        <taxon>Oomycota</taxon>
        <taxon>Saprolegniomycetes</taxon>
        <taxon>Saprolegniales</taxon>
        <taxon>Verrucalvaceae</taxon>
        <taxon>Aphanomyces</taxon>
    </lineage>
</organism>
<evidence type="ECO:0000313" key="7">
    <source>
        <dbReference type="EMBL" id="RHX96592.1"/>
    </source>
</evidence>
<evidence type="ECO:0008006" key="9">
    <source>
        <dbReference type="Google" id="ProtNLM"/>
    </source>
</evidence>
<dbReference type="CDD" id="cd04730">
    <property type="entry name" value="NPD_like"/>
    <property type="match status" value="1"/>
</dbReference>
<dbReference type="PANTHER" id="PTHR42747:SF3">
    <property type="entry name" value="NITRONATE MONOOXYGENASE-RELATED"/>
    <property type="match status" value="1"/>
</dbReference>
<dbReference type="AlphaFoldDB" id="A0A396ZLG3"/>
<dbReference type="EMBL" id="QUTA01013299">
    <property type="protein sequence ID" value="RHX96592.1"/>
    <property type="molecule type" value="Genomic_DNA"/>
</dbReference>
<comment type="cofactor">
    <cofactor evidence="1">
        <name>FMN</name>
        <dbReference type="ChEBI" id="CHEBI:58210"/>
    </cofactor>
</comment>
<keyword evidence="4" id="KW-0288">FMN</keyword>
<sequence length="472" mass="51069">MLRQLLGLRVPVIQAPMYGVSTPALVAEVAKHGALGSYGAGVLPPADVRKDLTEIVRLVPDKRFNFNVFVETSMPSAVNDSASNWDAYDRLLQPVRAALHLEGPTVSPEVGSGTATTSFLDEHLALAQEFRPSVVSFCFGVLDRAVIRDLQAFSLVVGTATSVEEAQVLVDAGVDAISGAPAVWKAALGPQATSQSTTVTRGLTGRPARMFRNALVEVLQPYEELAASSPRQRHRMRDIFQRKQAQYMALLAAGGTAAAATTNPFLAAVELHFPLLLRHVINLNPPRTDTPPSSIKFLVCVPQSLSLLTSDVTLADLYSHVLVADAAVGQYQTLDGTALYTSVLFILVTSPSHPFLAGTYVAIAGSYLLTKPGLDSHPGRTVRIIMTDAYSHPAMTPPDAYQVMHLHIRTSMYHPKLQLTSRGVAVPEDMGEMDRATFRRYIAMIRAYPESAPVFSSIDVFVQDLLSSRKPP</sequence>
<comment type="caution">
    <text evidence="7">The sequence shown here is derived from an EMBL/GenBank/DDBJ whole genome shotgun (WGS) entry which is preliminary data.</text>
</comment>
<gene>
    <name evidence="7" type="ORF">DYB25_001519</name>
</gene>
<evidence type="ECO:0000256" key="1">
    <source>
        <dbReference type="ARBA" id="ARBA00001917"/>
    </source>
</evidence>
<dbReference type="GO" id="GO:0018580">
    <property type="term" value="F:nitronate monooxygenase activity"/>
    <property type="evidence" value="ECO:0007669"/>
    <property type="project" value="InterPro"/>
</dbReference>